<keyword evidence="3" id="KW-1185">Reference proteome</keyword>
<gene>
    <name evidence="2" type="ORF">LX69_02120</name>
</gene>
<dbReference type="PROSITE" id="PS51409">
    <property type="entry name" value="ARGINASE_2"/>
    <property type="match status" value="1"/>
</dbReference>
<evidence type="ECO:0000256" key="1">
    <source>
        <dbReference type="PROSITE-ProRule" id="PRU00742"/>
    </source>
</evidence>
<dbReference type="SUPFAM" id="SSF52768">
    <property type="entry name" value="Arginase/deacetylase"/>
    <property type="match status" value="1"/>
</dbReference>
<evidence type="ECO:0000313" key="3">
    <source>
        <dbReference type="Proteomes" id="UP000249239"/>
    </source>
</evidence>
<dbReference type="Pfam" id="PF00491">
    <property type="entry name" value="Arginase"/>
    <property type="match status" value="1"/>
</dbReference>
<comment type="similarity">
    <text evidence="1">Belongs to the arginase family.</text>
</comment>
<protein>
    <submittedName>
        <fullName evidence="2">Arginase family enzyme</fullName>
    </submittedName>
</protein>
<evidence type="ECO:0000313" key="2">
    <source>
        <dbReference type="EMBL" id="PZX15926.1"/>
    </source>
</evidence>
<dbReference type="InterPro" id="IPR023696">
    <property type="entry name" value="Ureohydrolase_dom_sf"/>
</dbReference>
<dbReference type="Gene3D" id="3.40.800.10">
    <property type="entry name" value="Ureohydrolase domain"/>
    <property type="match status" value="1"/>
</dbReference>
<accession>A0A2W7NRN1</accession>
<dbReference type="GO" id="GO:0046872">
    <property type="term" value="F:metal ion binding"/>
    <property type="evidence" value="ECO:0007669"/>
    <property type="project" value="InterPro"/>
</dbReference>
<dbReference type="RefSeq" id="WP_111445962.1">
    <property type="nucleotide sequence ID" value="NZ_QKZK01000015.1"/>
</dbReference>
<reference evidence="2 3" key="1">
    <citation type="submission" date="2018-06" db="EMBL/GenBank/DDBJ databases">
        <title>Genomic Encyclopedia of Archaeal and Bacterial Type Strains, Phase II (KMG-II): from individual species to whole genera.</title>
        <authorList>
            <person name="Goeker M."/>
        </authorList>
    </citation>
    <scope>NUCLEOTIDE SEQUENCE [LARGE SCALE GENOMIC DNA]</scope>
    <source>
        <strain evidence="2 3">DSM 6779</strain>
    </source>
</reference>
<proteinExistence type="inferred from homology"/>
<dbReference type="AlphaFoldDB" id="A0A2W7NRN1"/>
<name>A0A2W7NRN1_9BACT</name>
<sequence length="390" mass="43682">MHNQLKHFFQPVKVRPWRLLPEQDAVVSSIVRLHDLEHLQIADFQVAIAGIDESVNSCNNLGCRLTPQLIRPYLYGLRRNSRSVRILELGNVLGNSIIDKYVAMREVARYFSELQIPLIVIGGSQDFTIPLYVGMQSVLPDAHLCVVDALMDDGGSDEALANNFLMSLRNSNAVFPDHVSLVATQKYLVGNTQDEIIADNGMKVLRLGDLRGDGIHLVEPVLRDTHCVSFDVSAIAHADMPGQAIPMPNGLSAHQACQIGWYAGLSDQMRVFGLFELTAETDVTGSSVILAAQIFWHVIEGIAFRYGDYPMRSLDSYANFHVCQDEIGLDIQFFCNPTNNRWWVELKNDDCARVIACSEADYKNFCEGSVPEQWWVVLRSMDCSSVENQF</sequence>
<dbReference type="OrthoDB" id="931936at2"/>
<dbReference type="Proteomes" id="UP000249239">
    <property type="component" value="Unassembled WGS sequence"/>
</dbReference>
<dbReference type="GO" id="GO:0016813">
    <property type="term" value="F:hydrolase activity, acting on carbon-nitrogen (but not peptide) bonds, in linear amidines"/>
    <property type="evidence" value="ECO:0007669"/>
    <property type="project" value="UniProtKB-ARBA"/>
</dbReference>
<dbReference type="EMBL" id="QKZK01000015">
    <property type="protein sequence ID" value="PZX15926.1"/>
    <property type="molecule type" value="Genomic_DNA"/>
</dbReference>
<dbReference type="InterPro" id="IPR006035">
    <property type="entry name" value="Ureohydrolase"/>
</dbReference>
<organism evidence="2 3">
    <name type="scientific">Breznakibacter xylanolyticus</name>
    <dbReference type="NCBI Taxonomy" id="990"/>
    <lineage>
        <taxon>Bacteria</taxon>
        <taxon>Pseudomonadati</taxon>
        <taxon>Bacteroidota</taxon>
        <taxon>Bacteroidia</taxon>
        <taxon>Marinilabiliales</taxon>
        <taxon>Marinilabiliaceae</taxon>
        <taxon>Breznakibacter</taxon>
    </lineage>
</organism>
<comment type="caution">
    <text evidence="2">The sequence shown here is derived from an EMBL/GenBank/DDBJ whole genome shotgun (WGS) entry which is preliminary data.</text>
</comment>